<sequence length="95" mass="10465">MLMDHKRLLQLAGHLRRLVTVVSLLLITCTLISDHVKSMLASMASVGDGQLGSQADGHSKTHSRILRRLSESMQNLKASLYIDVTAILEVTSIRI</sequence>
<keyword evidence="2" id="KW-1185">Reference proteome</keyword>
<protein>
    <submittedName>
        <fullName evidence="1">Uncharacterized protein</fullName>
    </submittedName>
</protein>
<dbReference type="Proteomes" id="UP000784294">
    <property type="component" value="Unassembled WGS sequence"/>
</dbReference>
<accession>A0A448XMT2</accession>
<evidence type="ECO:0000313" key="1">
    <source>
        <dbReference type="EMBL" id="VEL40497.1"/>
    </source>
</evidence>
<name>A0A448XMT2_9PLAT</name>
<proteinExistence type="predicted"/>
<comment type="caution">
    <text evidence="1">The sequence shown here is derived from an EMBL/GenBank/DDBJ whole genome shotgun (WGS) entry which is preliminary data.</text>
</comment>
<gene>
    <name evidence="1" type="ORF">PXEA_LOCUS33937</name>
</gene>
<dbReference type="AlphaFoldDB" id="A0A448XMT2"/>
<evidence type="ECO:0000313" key="2">
    <source>
        <dbReference type="Proteomes" id="UP000784294"/>
    </source>
</evidence>
<organism evidence="1 2">
    <name type="scientific">Protopolystoma xenopodis</name>
    <dbReference type="NCBI Taxonomy" id="117903"/>
    <lineage>
        <taxon>Eukaryota</taxon>
        <taxon>Metazoa</taxon>
        <taxon>Spiralia</taxon>
        <taxon>Lophotrochozoa</taxon>
        <taxon>Platyhelminthes</taxon>
        <taxon>Monogenea</taxon>
        <taxon>Polyopisthocotylea</taxon>
        <taxon>Polystomatidea</taxon>
        <taxon>Polystomatidae</taxon>
        <taxon>Protopolystoma</taxon>
    </lineage>
</organism>
<reference evidence="1" key="1">
    <citation type="submission" date="2018-11" db="EMBL/GenBank/DDBJ databases">
        <authorList>
            <consortium name="Pathogen Informatics"/>
        </authorList>
    </citation>
    <scope>NUCLEOTIDE SEQUENCE</scope>
</reference>
<dbReference type="EMBL" id="CAAALY010265125">
    <property type="protein sequence ID" value="VEL40497.1"/>
    <property type="molecule type" value="Genomic_DNA"/>
</dbReference>